<sequence length="81" mass="9196">MKLQEVKYKLLHLLLLLNQPNRLHHPKQLLLPPPRSLQNLGIGLPLLLLWLLLQGSNGTCSNFRFRVYGLGFKVPGLGFTV</sequence>
<accession>A0A1A7W674</accession>
<evidence type="ECO:0000313" key="1">
    <source>
        <dbReference type="EMBL" id="SBO29676.1"/>
    </source>
</evidence>
<protein>
    <submittedName>
        <fullName evidence="1">SICAvar, type II</fullName>
    </submittedName>
</protein>
<gene>
    <name evidence="1" type="ORF">PKNA1_H1_0800200</name>
</gene>
<evidence type="ECO:0000313" key="2">
    <source>
        <dbReference type="Proteomes" id="UP000182142"/>
    </source>
</evidence>
<dbReference type="AlphaFoldDB" id="A0A1A7W674"/>
<reference evidence="2" key="1">
    <citation type="submission" date="2016-05" db="EMBL/GenBank/DDBJ databases">
        <authorList>
            <person name="Sharaf H."/>
        </authorList>
    </citation>
    <scope>NUCLEOTIDE SEQUENCE [LARGE SCALE GENOMIC DNA]</scope>
    <source>
        <strain evidence="2">H</strain>
    </source>
</reference>
<proteinExistence type="predicted"/>
<dbReference type="EMBL" id="CWHR02000036">
    <property type="protein sequence ID" value="SBO29676.1"/>
    <property type="molecule type" value="Genomic_DNA"/>
</dbReference>
<name>A0A1A7W674_PLAKH</name>
<organism evidence="1 2">
    <name type="scientific">Plasmodium knowlesi (strain H)</name>
    <dbReference type="NCBI Taxonomy" id="5851"/>
    <lineage>
        <taxon>Eukaryota</taxon>
        <taxon>Sar</taxon>
        <taxon>Alveolata</taxon>
        <taxon>Apicomplexa</taxon>
        <taxon>Aconoidasida</taxon>
        <taxon>Haemosporida</taxon>
        <taxon>Plasmodiidae</taxon>
        <taxon>Plasmodium</taxon>
        <taxon>Plasmodium (Plasmodium)</taxon>
    </lineage>
</organism>
<dbReference type="Proteomes" id="UP000182142">
    <property type="component" value="Unassembled WGS sequence"/>
</dbReference>